<dbReference type="PANTHER" id="PTHR48051:SF1">
    <property type="entry name" value="RAS SUPPRESSOR PROTEIN 1"/>
    <property type="match status" value="1"/>
</dbReference>
<dbReference type="PANTHER" id="PTHR48051">
    <property type="match status" value="1"/>
</dbReference>
<reference evidence="3" key="2">
    <citation type="submission" date="2014-05" db="EMBL/GenBank/DDBJ databases">
        <title>The genome and life-stage specific transcriptomes of Globodera pallida elucidate key aspects of plant parasitism by a cyst nematode.</title>
        <authorList>
            <person name="Cotton J.A."/>
            <person name="Lilley C.J."/>
            <person name="Jones L.M."/>
            <person name="Kikuchi T."/>
            <person name="Reid A.J."/>
            <person name="Thorpe P."/>
            <person name="Tsai I.J."/>
            <person name="Beasley H."/>
            <person name="Blok V."/>
            <person name="Cock P.J.A."/>
            <person name="Van den Akker S.E."/>
            <person name="Holroyd N."/>
            <person name="Hunt M."/>
            <person name="Mantelin S."/>
            <person name="Naghra H."/>
            <person name="Pain A."/>
            <person name="Palomares-Rius J.E."/>
            <person name="Zarowiecki M."/>
            <person name="Berriman M."/>
            <person name="Jones J.T."/>
            <person name="Urwin P.E."/>
        </authorList>
    </citation>
    <scope>NUCLEOTIDE SEQUENCE [LARGE SCALE GENOMIC DNA]</scope>
    <source>
        <strain evidence="3">Lindley</strain>
    </source>
</reference>
<evidence type="ECO:0000313" key="4">
    <source>
        <dbReference type="WBParaSite" id="GPLIN_000643700"/>
    </source>
</evidence>
<dbReference type="InterPro" id="IPR003591">
    <property type="entry name" value="Leu-rich_rpt_typical-subtyp"/>
</dbReference>
<reference evidence="3" key="1">
    <citation type="submission" date="2013-12" db="EMBL/GenBank/DDBJ databases">
        <authorList>
            <person name="Aslett M."/>
        </authorList>
    </citation>
    <scope>NUCLEOTIDE SEQUENCE [LARGE SCALE GENOMIC DNA]</scope>
    <source>
        <strain evidence="3">Lindley</strain>
    </source>
</reference>
<sequence length="242" mass="26491">MLKALEFLNLRRNRLTALDVTAMPKLEVLDLSGNSLQTWPAGAENLSGLKWLDLRDNSLDSLPERVLAIDSVLLKSHLTGNPFSAEAEAALTTARGRIEASNGLPRGALKSYESQPAGYLVAANTSVPGTAFSRIHEFLLPLRTASSAAEGSAGLVRRLRELNPDLSQEQAQHCIARLGGAGLDEAQIDARIKDWRESDEALTRQLNGWIFKPAAARVSTQDRVFTAMRIRDCCVELRNNFV</sequence>
<dbReference type="Gene3D" id="3.80.10.10">
    <property type="entry name" value="Ribonuclease Inhibitor"/>
    <property type="match status" value="1"/>
</dbReference>
<dbReference type="PROSITE" id="PS51450">
    <property type="entry name" value="LRR"/>
    <property type="match status" value="1"/>
</dbReference>
<dbReference type="AlphaFoldDB" id="A0A183C0P4"/>
<name>A0A183C0P4_GLOPA</name>
<reference evidence="4" key="3">
    <citation type="submission" date="2016-06" db="UniProtKB">
        <authorList>
            <consortium name="WormBaseParasite"/>
        </authorList>
    </citation>
    <scope>IDENTIFICATION</scope>
</reference>
<dbReference type="Proteomes" id="UP000050741">
    <property type="component" value="Unassembled WGS sequence"/>
</dbReference>
<dbReference type="InterPro" id="IPR001611">
    <property type="entry name" value="Leu-rich_rpt"/>
</dbReference>
<dbReference type="SUPFAM" id="SSF52075">
    <property type="entry name" value="Outer arm dynein light chain 1"/>
    <property type="match status" value="1"/>
</dbReference>
<accession>A0A183C0P4</accession>
<dbReference type="Pfam" id="PF13855">
    <property type="entry name" value="LRR_8"/>
    <property type="match status" value="1"/>
</dbReference>
<evidence type="ECO:0000313" key="3">
    <source>
        <dbReference type="Proteomes" id="UP000050741"/>
    </source>
</evidence>
<proteinExistence type="predicted"/>
<dbReference type="GO" id="GO:0005737">
    <property type="term" value="C:cytoplasm"/>
    <property type="evidence" value="ECO:0007669"/>
    <property type="project" value="TreeGrafter"/>
</dbReference>
<keyword evidence="3" id="KW-1185">Reference proteome</keyword>
<evidence type="ECO:0000256" key="2">
    <source>
        <dbReference type="ARBA" id="ARBA00022737"/>
    </source>
</evidence>
<dbReference type="InterPro" id="IPR050216">
    <property type="entry name" value="LRR_domain-containing"/>
</dbReference>
<protein>
    <submittedName>
        <fullName evidence="4">Leucine-rich repeat-containing protein</fullName>
    </submittedName>
</protein>
<dbReference type="InterPro" id="IPR032675">
    <property type="entry name" value="LRR_dom_sf"/>
</dbReference>
<organism evidence="3 4">
    <name type="scientific">Globodera pallida</name>
    <name type="common">Potato cyst nematode worm</name>
    <name type="synonym">Heterodera pallida</name>
    <dbReference type="NCBI Taxonomy" id="36090"/>
    <lineage>
        <taxon>Eukaryota</taxon>
        <taxon>Metazoa</taxon>
        <taxon>Ecdysozoa</taxon>
        <taxon>Nematoda</taxon>
        <taxon>Chromadorea</taxon>
        <taxon>Rhabditida</taxon>
        <taxon>Tylenchina</taxon>
        <taxon>Tylenchomorpha</taxon>
        <taxon>Tylenchoidea</taxon>
        <taxon>Heteroderidae</taxon>
        <taxon>Heteroderinae</taxon>
        <taxon>Globodera</taxon>
    </lineage>
</organism>
<keyword evidence="2" id="KW-0677">Repeat</keyword>
<evidence type="ECO:0000256" key="1">
    <source>
        <dbReference type="ARBA" id="ARBA00022614"/>
    </source>
</evidence>
<keyword evidence="1" id="KW-0433">Leucine-rich repeat</keyword>
<dbReference type="SMART" id="SM00369">
    <property type="entry name" value="LRR_TYP"/>
    <property type="match status" value="3"/>
</dbReference>
<dbReference type="WBParaSite" id="GPLIN_000643700">
    <property type="protein sequence ID" value="GPLIN_000643700"/>
    <property type="gene ID" value="GPLIN_000643700"/>
</dbReference>
<dbReference type="PRINTS" id="PR00019">
    <property type="entry name" value="LEURICHRPT"/>
</dbReference>